<dbReference type="InterPro" id="IPR050101">
    <property type="entry name" value="CinA"/>
</dbReference>
<dbReference type="PANTHER" id="PTHR13939">
    <property type="entry name" value="NICOTINAMIDE-NUCLEOTIDE AMIDOHYDROLASE PNCC"/>
    <property type="match status" value="1"/>
</dbReference>
<gene>
    <name evidence="2" type="ORF">METZ01_LOCUS292772</name>
</gene>
<dbReference type="SUPFAM" id="SSF53218">
    <property type="entry name" value="Molybdenum cofactor biosynthesis proteins"/>
    <property type="match status" value="1"/>
</dbReference>
<evidence type="ECO:0000259" key="1">
    <source>
        <dbReference type="SMART" id="SM00852"/>
    </source>
</evidence>
<dbReference type="InterPro" id="IPR001453">
    <property type="entry name" value="MoaB/Mog_dom"/>
</dbReference>
<name>A0A382LTD1_9ZZZZ</name>
<dbReference type="Gene3D" id="3.40.980.10">
    <property type="entry name" value="MoaB/Mog-like domain"/>
    <property type="match status" value="1"/>
</dbReference>
<dbReference type="SMART" id="SM00852">
    <property type="entry name" value="MoCF_biosynth"/>
    <property type="match status" value="1"/>
</dbReference>
<reference evidence="2" key="1">
    <citation type="submission" date="2018-05" db="EMBL/GenBank/DDBJ databases">
        <authorList>
            <person name="Lanie J.A."/>
            <person name="Ng W.-L."/>
            <person name="Kazmierczak K.M."/>
            <person name="Andrzejewski T.M."/>
            <person name="Davidsen T.M."/>
            <person name="Wayne K.J."/>
            <person name="Tettelin H."/>
            <person name="Glass J.I."/>
            <person name="Rusch D."/>
            <person name="Podicherti R."/>
            <person name="Tsui H.-C.T."/>
            <person name="Winkler M.E."/>
        </authorList>
    </citation>
    <scope>NUCLEOTIDE SEQUENCE</scope>
</reference>
<feature type="domain" description="MoaB/Mog" evidence="1">
    <location>
        <begin position="4"/>
        <end position="143"/>
    </location>
</feature>
<evidence type="ECO:0000313" key="2">
    <source>
        <dbReference type="EMBL" id="SVC39918.1"/>
    </source>
</evidence>
<dbReference type="CDD" id="cd00885">
    <property type="entry name" value="cinA"/>
    <property type="match status" value="1"/>
</dbReference>
<accession>A0A382LTD1</accession>
<dbReference type="Pfam" id="PF00994">
    <property type="entry name" value="MoCF_biosynth"/>
    <property type="match status" value="1"/>
</dbReference>
<organism evidence="2">
    <name type="scientific">marine metagenome</name>
    <dbReference type="NCBI Taxonomy" id="408172"/>
    <lineage>
        <taxon>unclassified sequences</taxon>
        <taxon>metagenomes</taxon>
        <taxon>ecological metagenomes</taxon>
    </lineage>
</organism>
<feature type="non-terminal residue" evidence="2">
    <location>
        <position position="143"/>
    </location>
</feature>
<proteinExistence type="predicted"/>
<sequence>MRCEIIAIGTELLLGQIVDTNSSWLGQELALAGIDSVHQSKVGDNLERIVGSIRLALGRSDAVILCGGLGPTQDDITREAIAEVMGVSLVRDHEIGEKIRELFTSRGREMTQNNLRQADRPEGASLIPEMPGTAPGLICPINN</sequence>
<dbReference type="InterPro" id="IPR036425">
    <property type="entry name" value="MoaB/Mog-like_dom_sf"/>
</dbReference>
<dbReference type="EMBL" id="UINC01089111">
    <property type="protein sequence ID" value="SVC39918.1"/>
    <property type="molecule type" value="Genomic_DNA"/>
</dbReference>
<dbReference type="AlphaFoldDB" id="A0A382LTD1"/>
<dbReference type="PANTHER" id="PTHR13939:SF0">
    <property type="entry name" value="NMN AMIDOHYDROLASE-LIKE PROTEIN YFAY"/>
    <property type="match status" value="1"/>
</dbReference>
<protein>
    <recommendedName>
        <fullName evidence="1">MoaB/Mog domain-containing protein</fullName>
    </recommendedName>
</protein>